<accession>A0AAE1MHE9</accession>
<name>A0AAE1MHE9_9FABA</name>
<evidence type="ECO:0000313" key="2">
    <source>
        <dbReference type="EMBL" id="KAK4267787.1"/>
    </source>
</evidence>
<protein>
    <submittedName>
        <fullName evidence="2">Uncharacterized protein</fullName>
    </submittedName>
</protein>
<keyword evidence="3" id="KW-1185">Reference proteome</keyword>
<comment type="caution">
    <text evidence="2">The sequence shown here is derived from an EMBL/GenBank/DDBJ whole genome shotgun (WGS) entry which is preliminary data.</text>
</comment>
<feature type="compositionally biased region" description="Polar residues" evidence="1">
    <location>
        <begin position="96"/>
        <end position="108"/>
    </location>
</feature>
<dbReference type="Proteomes" id="UP001293593">
    <property type="component" value="Unassembled WGS sequence"/>
</dbReference>
<organism evidence="2 3">
    <name type="scientific">Acacia crassicarpa</name>
    <name type="common">northern wattle</name>
    <dbReference type="NCBI Taxonomy" id="499986"/>
    <lineage>
        <taxon>Eukaryota</taxon>
        <taxon>Viridiplantae</taxon>
        <taxon>Streptophyta</taxon>
        <taxon>Embryophyta</taxon>
        <taxon>Tracheophyta</taxon>
        <taxon>Spermatophyta</taxon>
        <taxon>Magnoliopsida</taxon>
        <taxon>eudicotyledons</taxon>
        <taxon>Gunneridae</taxon>
        <taxon>Pentapetalae</taxon>
        <taxon>rosids</taxon>
        <taxon>fabids</taxon>
        <taxon>Fabales</taxon>
        <taxon>Fabaceae</taxon>
        <taxon>Caesalpinioideae</taxon>
        <taxon>mimosoid clade</taxon>
        <taxon>Acacieae</taxon>
        <taxon>Acacia</taxon>
    </lineage>
</organism>
<reference evidence="2" key="1">
    <citation type="submission" date="2023-10" db="EMBL/GenBank/DDBJ databases">
        <title>Chromosome-level genome of the transformable northern wattle, Acacia crassicarpa.</title>
        <authorList>
            <person name="Massaro I."/>
            <person name="Sinha N.R."/>
            <person name="Poethig S."/>
            <person name="Leichty A.R."/>
        </authorList>
    </citation>
    <scope>NUCLEOTIDE SEQUENCE</scope>
    <source>
        <strain evidence="2">Acra3RX</strain>
        <tissue evidence="2">Leaf</tissue>
    </source>
</reference>
<proteinExistence type="predicted"/>
<evidence type="ECO:0000256" key="1">
    <source>
        <dbReference type="SAM" id="MobiDB-lite"/>
    </source>
</evidence>
<sequence length="108" mass="12564">MQKDPFILSRLRRLNTACLSRSLEKIILKDSLGIVGVRLSRDVNRSDWGGGRNLLVKNRFSKQRLMLIVHSYLEEKRSYHPDRGQPNYVLDKQNQEAESSTFEKPTYG</sequence>
<dbReference type="EMBL" id="JAWXYG010000007">
    <property type="protein sequence ID" value="KAK4267787.1"/>
    <property type="molecule type" value="Genomic_DNA"/>
</dbReference>
<gene>
    <name evidence="2" type="ORF">QN277_024522</name>
</gene>
<dbReference type="AlphaFoldDB" id="A0AAE1MHE9"/>
<evidence type="ECO:0000313" key="3">
    <source>
        <dbReference type="Proteomes" id="UP001293593"/>
    </source>
</evidence>
<feature type="region of interest" description="Disordered" evidence="1">
    <location>
        <begin position="78"/>
        <end position="108"/>
    </location>
</feature>